<dbReference type="EMBL" id="BOMY01000028">
    <property type="protein sequence ID" value="GIF21414.1"/>
    <property type="molecule type" value="Genomic_DNA"/>
</dbReference>
<evidence type="ECO:0000313" key="1">
    <source>
        <dbReference type="EMBL" id="GIF21414.1"/>
    </source>
</evidence>
<gene>
    <name evidence="1" type="ORF">Ate02nite_41440</name>
</gene>
<accession>A0A919NMA4</accession>
<proteinExistence type="predicted"/>
<evidence type="ECO:0008006" key="3">
    <source>
        <dbReference type="Google" id="ProtNLM"/>
    </source>
</evidence>
<keyword evidence="2" id="KW-1185">Reference proteome</keyword>
<dbReference type="RefSeq" id="WP_203807973.1">
    <property type="nucleotide sequence ID" value="NZ_BOMY01000028.1"/>
</dbReference>
<dbReference type="Proteomes" id="UP000623608">
    <property type="component" value="Unassembled WGS sequence"/>
</dbReference>
<dbReference type="AlphaFoldDB" id="A0A919NMA4"/>
<name>A0A919NMA4_9ACTN</name>
<evidence type="ECO:0000313" key="2">
    <source>
        <dbReference type="Proteomes" id="UP000623608"/>
    </source>
</evidence>
<sequence length="191" mass="21151">MTLTVEDLTGYVERDFDADLTRFLTDRPALDDLDLSDVRPIEPFLARLPAPAAAALAAFDRLVRSGTLPEFLDVAEWSYGFDFAANDCGILDSDYETRLSDDDVYSIGADGGGNLWVVLTNGQVAIWFHEEEVLEEGTRFDNLDVFLWSYVRYEAVRDGTLDLAEVEADFLALGQDGALQPELGLLASMRA</sequence>
<protein>
    <recommendedName>
        <fullName evidence="3">SMI1/KNR4 family protein</fullName>
    </recommendedName>
</protein>
<organism evidence="1 2">
    <name type="scientific">Paractinoplanes tereljensis</name>
    <dbReference type="NCBI Taxonomy" id="571912"/>
    <lineage>
        <taxon>Bacteria</taxon>
        <taxon>Bacillati</taxon>
        <taxon>Actinomycetota</taxon>
        <taxon>Actinomycetes</taxon>
        <taxon>Micromonosporales</taxon>
        <taxon>Micromonosporaceae</taxon>
        <taxon>Paractinoplanes</taxon>
    </lineage>
</organism>
<reference evidence="1" key="1">
    <citation type="submission" date="2021-01" db="EMBL/GenBank/DDBJ databases">
        <title>Whole genome shotgun sequence of Actinoplanes tereljensis NBRC 105297.</title>
        <authorList>
            <person name="Komaki H."/>
            <person name="Tamura T."/>
        </authorList>
    </citation>
    <scope>NUCLEOTIDE SEQUENCE</scope>
    <source>
        <strain evidence="1">NBRC 105297</strain>
    </source>
</reference>
<comment type="caution">
    <text evidence="1">The sequence shown here is derived from an EMBL/GenBank/DDBJ whole genome shotgun (WGS) entry which is preliminary data.</text>
</comment>